<dbReference type="AlphaFoldDB" id="A0AAW9PYQ1"/>
<name>A0AAW9PYQ1_9CYAN</name>
<keyword evidence="2" id="KW-1185">Reference proteome</keyword>
<gene>
    <name evidence="1" type="ORF">V2H45_06460</name>
</gene>
<dbReference type="EMBL" id="JAZBJZ010000017">
    <property type="protein sequence ID" value="MEE3716380.1"/>
    <property type="molecule type" value="Genomic_DNA"/>
</dbReference>
<protein>
    <submittedName>
        <fullName evidence="1">Uncharacterized protein</fullName>
    </submittedName>
</protein>
<accession>A0AAW9PYQ1</accession>
<comment type="caution">
    <text evidence="1">The sequence shown here is derived from an EMBL/GenBank/DDBJ whole genome shotgun (WGS) entry which is preliminary data.</text>
</comment>
<dbReference type="RefSeq" id="WP_330482809.1">
    <property type="nucleotide sequence ID" value="NZ_JAZBJZ010000017.1"/>
</dbReference>
<evidence type="ECO:0000313" key="2">
    <source>
        <dbReference type="Proteomes" id="UP001333818"/>
    </source>
</evidence>
<organism evidence="1 2">
    <name type="scientific">Tumidithrix elongata BACA0141</name>
    <dbReference type="NCBI Taxonomy" id="2716417"/>
    <lineage>
        <taxon>Bacteria</taxon>
        <taxon>Bacillati</taxon>
        <taxon>Cyanobacteriota</taxon>
        <taxon>Cyanophyceae</taxon>
        <taxon>Pseudanabaenales</taxon>
        <taxon>Pseudanabaenaceae</taxon>
        <taxon>Tumidithrix</taxon>
        <taxon>Tumidithrix elongata</taxon>
    </lineage>
</organism>
<dbReference type="Proteomes" id="UP001333818">
    <property type="component" value="Unassembled WGS sequence"/>
</dbReference>
<reference evidence="1" key="1">
    <citation type="submission" date="2024-01" db="EMBL/GenBank/DDBJ databases">
        <title>Bank of Algae and Cyanobacteria of the Azores (BACA) strain genomes.</title>
        <authorList>
            <person name="Luz R."/>
            <person name="Cordeiro R."/>
            <person name="Fonseca A."/>
            <person name="Goncalves V."/>
        </authorList>
    </citation>
    <scope>NUCLEOTIDE SEQUENCE</scope>
    <source>
        <strain evidence="1">BACA0141</strain>
    </source>
</reference>
<sequence>MEPITTLGTAIATAFLTKVFDKANDKLSKALIDKTGQAAKIREHSPETAKALETGNEGVLSVEIKAFNM</sequence>
<proteinExistence type="predicted"/>
<evidence type="ECO:0000313" key="1">
    <source>
        <dbReference type="EMBL" id="MEE3716380.1"/>
    </source>
</evidence>